<feature type="domain" description="Fibronectin type-III" evidence="2">
    <location>
        <begin position="235"/>
        <end position="320"/>
    </location>
</feature>
<dbReference type="InterPro" id="IPR050964">
    <property type="entry name" value="Striated_Muscle_Regulatory"/>
</dbReference>
<dbReference type="InterPro" id="IPR008972">
    <property type="entry name" value="Cupredoxin"/>
</dbReference>
<evidence type="ECO:0000313" key="3">
    <source>
        <dbReference type="EMBL" id="OHA47030.1"/>
    </source>
</evidence>
<feature type="domain" description="Fibronectin type-III" evidence="2">
    <location>
        <begin position="553"/>
        <end position="643"/>
    </location>
</feature>
<evidence type="ECO:0000256" key="1">
    <source>
        <dbReference type="ARBA" id="ARBA00022737"/>
    </source>
</evidence>
<sequence length="2066" mass="218640">MSKAFILQNRRVISTFLLAGLAGTAIIFVVLWATVAHAATVDITITTSGFSPSSVTIYPGDTVRWTNSSGAVANVSSNDHPTHTLYSSLNLGDFAPGEVKQLSFTTSTPPGSYGYHNHLDPAKTGWVYISSGPPPMPSSLVATAVSSSQVNLTWTDNATNETHQNIEREVSGSATWSTLTSLGSNITSYSDTTVVAGTSYNYRVQSCLSGSGCSSYTYSNTVTVPSVGDTTPPTAPQNLSATPVSSSRIDLSWGASTDNVSVANYKIYRNGAFWYQTSLLSYSDTGLTGNTTYSYYIKAVDAAGNVSASSNTVSSTTPSGTASCDGLTLTFANNKTSYIVGETVTYTYICTPGGTAANVTVQVVNPSGVPTTYNSATNVSQNTLGFGTSNLAVGTYTLRACFDSNCSPVTASLPFSVVSSSSTDVTLPGVVSNLAYYSADSDTVTLQWTAPGDDGTSGTVSGYDIRYSTTYPSSYSSIENWFNSAIATTNINFDPVILSPAGSIQKATVKGLSSGTNYYFGLKVRDEAYNWSPVSNWANATTTGGTTMGVPNAPTNLTAITILYNQVTLSWTDNSSNEQGFRVYRKLTTDSNWPTTYFSVGANVYNYTDTAVMPLTGYNYKVAAYNADGVIESGAIIVSTPASGTQTGIPNAPTNLQFYLTTSNQVNLNWYDNSSNEDGFKIFRKRAEDAWTSIHYAVVPVNILTYVDTAAEPGKSYYYKVAAYNASGISSESNLVYVMIPNSGGDYPNPPSALRQEPTPTGSSGIALRWDDNANNETKFNIYRRIVGSTEYLFLIQLLGSNIVSYFDGSVSAGIYYDYAVEACREGYGCSSNRAELIHVAFGVDVSGGSIYGKVSTSSGQAVLNARVELRSASSAAFFMYANSGADGGYRLDGVPFGGYSLLAFPPYDRSDLFSSSAQSVNVSDGTPLLRDLQLSGASKTIRGSVKRTDGRTIIDAGVGAWRLDGPGNASAVTDANGNYSLSVFGGRWNVGVRPMSASADWSYNKEPQTVEFLFDSSVETKTVNFEVSSTDAWISGSIKNADGSVLPAGVVNNIGFFNPTTRTGAGGQIDVSGNFKVGIQAGIYEVYINFSDATLYAQPIASVSVAQGENKNIGIILVLKKSGEIIRGRVSGPSGEAIVGAEVHAFMTDGGGFVSARTTSDGNYELRVFPGNWNVSLLSSSLGAYTFAGAARPGVVQAGQVIIMDFVLTKAEAVILGTVVNSSGTVLSDFFGSFSVRPQEGYGSNSLFYGGPVGRGLFNIGVPPGNYLVTVYSGYSSAYPSSVDVAVSVARGETAKVSIVVVKSSTVLQGTVKTAGGTAVTGIKIWVFANKDTNTWREALVDASTGKFIMNLYPGTWNVGMRTEGSSYMIPPPSILNLVEGQTLTHDFIVSAADAFIGGKITDPSGKSVANLLVSADNRSFTQAGTVLPGEIRSFHAFSDSVGNYKIAVPSGTYYIHVFLGGTSDYQAPDEKSAVVAQGETKNIDLVLVTAGATLQGRVTEGGIGRPAFVWAWKEAGGTANIRANTDGSYLLRLGVGRWKVGAGFERDGILFKAAEIPLDVVSEGTYNASLVLVEVNIAVPEVVVNSSDALVDQIIKNDQGVQVNIPANAMATQGSVTVTLTPTADAASQGINNVIGLAYEIAALDNNDQKVNSLNVPITITLPYNEKTIGIDENSLELAFWDEASGSWQDVAGFFADTTNNVVTGSTTHLTRFALVAPADITPPTSPTSIRAKVETGKITLSWRNPTSDFHSARIYRSLIAGDKGVKIADNIISLSWSDSAVQNGVKYYYNVKAVDLAGNESSSLAQTYVVGGELTTGIIGPYPSGTLFRLVNSPTVWYVEGGQRRAVPSPAVFDARFDWKNVKTVSDSDHTNLYTEGSAVGFPDGMLVKGNAPTVYVIAEGKKLPIASAEAFNGLGYKRGNIKTVSEGELAVHATGPVVSSAATYPTGSLIQKEGESTVWYVDRGLKRGFPTLDVFQVRKFSFNNVIKVSSSVLDSIPSGAPLSYPDYTLVKGDAPEVYFVEGEKRRHISSAEAFNANQYDWGAIRTVPDSVLNILPKGSQVG</sequence>
<feature type="domain" description="Fibronectin type-III" evidence="2">
    <location>
        <begin position="136"/>
        <end position="227"/>
    </location>
</feature>
<dbReference type="Gene3D" id="2.60.220.30">
    <property type="match status" value="1"/>
</dbReference>
<dbReference type="CDD" id="cd00063">
    <property type="entry name" value="FN3"/>
    <property type="match status" value="5"/>
</dbReference>
<dbReference type="Pfam" id="PF13620">
    <property type="entry name" value="CarboxypepD_reg"/>
    <property type="match status" value="1"/>
</dbReference>
<dbReference type="InterPro" id="IPR013784">
    <property type="entry name" value="Carb-bd-like_fold"/>
</dbReference>
<dbReference type="PROSITE" id="PS50853">
    <property type="entry name" value="FN3"/>
    <property type="match status" value="5"/>
</dbReference>
<accession>A0A1G2PFB8</accession>
<evidence type="ECO:0000313" key="4">
    <source>
        <dbReference type="Proteomes" id="UP000178869"/>
    </source>
</evidence>
<dbReference type="Gene3D" id="2.60.40.1120">
    <property type="entry name" value="Carboxypeptidase-like, regulatory domain"/>
    <property type="match status" value="2"/>
</dbReference>
<dbReference type="InterPro" id="IPR003961">
    <property type="entry name" value="FN3_dom"/>
</dbReference>
<evidence type="ECO:0000259" key="2">
    <source>
        <dbReference type="PROSITE" id="PS50853"/>
    </source>
</evidence>
<dbReference type="SUPFAM" id="SSF49503">
    <property type="entry name" value="Cupredoxins"/>
    <property type="match status" value="1"/>
</dbReference>
<dbReference type="SMART" id="SM00060">
    <property type="entry name" value="FN3"/>
    <property type="match status" value="7"/>
</dbReference>
<dbReference type="PANTHER" id="PTHR13817">
    <property type="entry name" value="TITIN"/>
    <property type="match status" value="1"/>
</dbReference>
<proteinExistence type="predicted"/>
<dbReference type="Gene3D" id="2.60.40.420">
    <property type="entry name" value="Cupredoxins - blue copper proteins"/>
    <property type="match status" value="1"/>
</dbReference>
<dbReference type="InterPro" id="IPR008969">
    <property type="entry name" value="CarboxyPept-like_regulatory"/>
</dbReference>
<dbReference type="Gene3D" id="2.60.40.10">
    <property type="entry name" value="Immunoglobulins"/>
    <property type="match status" value="7"/>
</dbReference>
<dbReference type="GO" id="GO:0030246">
    <property type="term" value="F:carbohydrate binding"/>
    <property type="evidence" value="ECO:0007669"/>
    <property type="project" value="InterPro"/>
</dbReference>
<dbReference type="InterPro" id="IPR036116">
    <property type="entry name" value="FN3_sf"/>
</dbReference>
<comment type="caution">
    <text evidence="3">The sequence shown here is derived from an EMBL/GenBank/DDBJ whole genome shotgun (WGS) entry which is preliminary data.</text>
</comment>
<reference evidence="3 4" key="1">
    <citation type="journal article" date="2016" name="Nat. Commun.">
        <title>Thousands of microbial genomes shed light on interconnected biogeochemical processes in an aquifer system.</title>
        <authorList>
            <person name="Anantharaman K."/>
            <person name="Brown C.T."/>
            <person name="Hug L.A."/>
            <person name="Sharon I."/>
            <person name="Castelle C.J."/>
            <person name="Probst A.J."/>
            <person name="Thomas B.C."/>
            <person name="Singh A."/>
            <person name="Wilkins M.J."/>
            <person name="Karaoz U."/>
            <person name="Brodie E.L."/>
            <person name="Williams K.H."/>
            <person name="Hubbard S.S."/>
            <person name="Banfield J.F."/>
        </authorList>
    </citation>
    <scope>NUCLEOTIDE SEQUENCE [LARGE SCALE GENOMIC DNA]</scope>
</reference>
<feature type="domain" description="Fibronectin type-III" evidence="2">
    <location>
        <begin position="652"/>
        <end position="743"/>
    </location>
</feature>
<dbReference type="PANTHER" id="PTHR13817:SF73">
    <property type="entry name" value="FIBRONECTIN TYPE-III DOMAIN-CONTAINING PROTEIN"/>
    <property type="match status" value="1"/>
</dbReference>
<organism evidence="3 4">
    <name type="scientific">Candidatus Terrybacteria bacterium RIFCSPHIGHO2_01_FULL_43_35</name>
    <dbReference type="NCBI Taxonomy" id="1802361"/>
    <lineage>
        <taxon>Bacteria</taxon>
        <taxon>Candidatus Terryibacteriota</taxon>
    </lineage>
</organism>
<name>A0A1G2PFB8_9BACT</name>
<dbReference type="SUPFAM" id="SSF49464">
    <property type="entry name" value="Carboxypeptidase regulatory domain-like"/>
    <property type="match status" value="3"/>
</dbReference>
<dbReference type="Pfam" id="PF00041">
    <property type="entry name" value="fn3"/>
    <property type="match status" value="2"/>
</dbReference>
<keyword evidence="1" id="KW-0677">Repeat</keyword>
<dbReference type="EMBL" id="MHSR01000008">
    <property type="protein sequence ID" value="OHA47030.1"/>
    <property type="molecule type" value="Genomic_DNA"/>
</dbReference>
<protein>
    <recommendedName>
        <fullName evidence="2">Fibronectin type-III domain-containing protein</fullName>
    </recommendedName>
</protein>
<dbReference type="SUPFAM" id="SSF49265">
    <property type="entry name" value="Fibronectin type III"/>
    <property type="match status" value="4"/>
</dbReference>
<feature type="domain" description="Fibronectin type-III" evidence="2">
    <location>
        <begin position="430"/>
        <end position="545"/>
    </location>
</feature>
<dbReference type="Proteomes" id="UP000178869">
    <property type="component" value="Unassembled WGS sequence"/>
</dbReference>
<dbReference type="SUPFAM" id="SSF49452">
    <property type="entry name" value="Starch-binding domain-like"/>
    <property type="match status" value="1"/>
</dbReference>
<dbReference type="InterPro" id="IPR013783">
    <property type="entry name" value="Ig-like_fold"/>
</dbReference>
<gene>
    <name evidence="3" type="ORF">A2828_03600</name>
</gene>